<dbReference type="Proteomes" id="UP001279734">
    <property type="component" value="Unassembled WGS sequence"/>
</dbReference>
<feature type="region of interest" description="Disordered" evidence="1">
    <location>
        <begin position="1124"/>
        <end position="1194"/>
    </location>
</feature>
<dbReference type="PANTHER" id="PTHR31115:SF3">
    <property type="entry name" value="EXPRESSED PROTEIN"/>
    <property type="match status" value="1"/>
</dbReference>
<feature type="compositionally biased region" description="Polar residues" evidence="1">
    <location>
        <begin position="416"/>
        <end position="426"/>
    </location>
</feature>
<reference evidence="2" key="1">
    <citation type="submission" date="2023-05" db="EMBL/GenBank/DDBJ databases">
        <title>Nepenthes gracilis genome sequencing.</title>
        <authorList>
            <person name="Fukushima K."/>
        </authorList>
    </citation>
    <scope>NUCLEOTIDE SEQUENCE</scope>
    <source>
        <strain evidence="2">SING2019-196</strain>
    </source>
</reference>
<dbReference type="PANTHER" id="PTHR31115">
    <property type="entry name" value="OS05G0107300 PROTEIN"/>
    <property type="match status" value="1"/>
</dbReference>
<gene>
    <name evidence="2" type="ORF">Nepgr_018373</name>
</gene>
<feature type="region of interest" description="Disordered" evidence="1">
    <location>
        <begin position="412"/>
        <end position="498"/>
    </location>
</feature>
<keyword evidence="3" id="KW-1185">Reference proteome</keyword>
<accession>A0AAD3STY3</accession>
<comment type="caution">
    <text evidence="2">The sequence shown here is derived from an EMBL/GenBank/DDBJ whole genome shotgun (WGS) entry which is preliminary data.</text>
</comment>
<dbReference type="InterPro" id="IPR019340">
    <property type="entry name" value="Histone_AcTrfase_su3"/>
</dbReference>
<evidence type="ECO:0000313" key="2">
    <source>
        <dbReference type="EMBL" id="GMH16532.1"/>
    </source>
</evidence>
<feature type="region of interest" description="Disordered" evidence="1">
    <location>
        <begin position="35"/>
        <end position="59"/>
    </location>
</feature>
<feature type="compositionally biased region" description="Polar residues" evidence="1">
    <location>
        <begin position="450"/>
        <end position="470"/>
    </location>
</feature>
<feature type="compositionally biased region" description="Basic and acidic residues" evidence="1">
    <location>
        <begin position="1145"/>
        <end position="1161"/>
    </location>
</feature>
<feature type="compositionally biased region" description="Polar residues" evidence="1">
    <location>
        <begin position="331"/>
        <end position="340"/>
    </location>
</feature>
<evidence type="ECO:0000313" key="3">
    <source>
        <dbReference type="Proteomes" id="UP001279734"/>
    </source>
</evidence>
<dbReference type="Pfam" id="PF10198">
    <property type="entry name" value="Ada3"/>
    <property type="match status" value="1"/>
</dbReference>
<evidence type="ECO:0000256" key="1">
    <source>
        <dbReference type="SAM" id="MobiDB-lite"/>
    </source>
</evidence>
<organism evidence="2 3">
    <name type="scientific">Nepenthes gracilis</name>
    <name type="common">Slender pitcher plant</name>
    <dbReference type="NCBI Taxonomy" id="150966"/>
    <lineage>
        <taxon>Eukaryota</taxon>
        <taxon>Viridiplantae</taxon>
        <taxon>Streptophyta</taxon>
        <taxon>Embryophyta</taxon>
        <taxon>Tracheophyta</taxon>
        <taxon>Spermatophyta</taxon>
        <taxon>Magnoliopsida</taxon>
        <taxon>eudicotyledons</taxon>
        <taxon>Gunneridae</taxon>
        <taxon>Pentapetalae</taxon>
        <taxon>Caryophyllales</taxon>
        <taxon>Nepenthaceae</taxon>
        <taxon>Nepenthes</taxon>
    </lineage>
</organism>
<protein>
    <submittedName>
        <fullName evidence="2">Uncharacterized protein</fullName>
    </submittedName>
</protein>
<feature type="region of interest" description="Disordered" evidence="1">
    <location>
        <begin position="586"/>
        <end position="609"/>
    </location>
</feature>
<feature type="region of interest" description="Disordered" evidence="1">
    <location>
        <begin position="300"/>
        <end position="382"/>
    </location>
</feature>
<proteinExistence type="predicted"/>
<sequence length="1292" mass="140583">MFISCSPKIIPVTFSGYVQLAFLCCSSKFLSCAASPDRPSYSTGQRGSYGGTSLERSGSFRESMENPILSSLPSMSRSSAAVTHDDVTSFFQCLRLDPKSVAADYKLHRQGGFKRILGVALGISQDDSPSSLKGKLLSSASPENLKKARADVRLSSDKAREKVKIFSEAISVLNKFFPSVPSRKRSRTDIISAYRAGAISSSDRSGLGPNICKMGNSTLPMGNAVEMEQQRPEKRIKGAVISKRTRTSLLDARASSLPRPSMMVEKDRDMLRLANSGAVLGDGSLSIGVDGWEKLKMKKKRSGIKPDATSSTLSSKPVDGYRNPKPGMQQRPVTDSLSRLNDSHGFRPGVGNGALGVGKPEGSLQQTGSGVRSSISRGEQENNSVLCDKKECSIASDKERINLKAVNKISVREEYSSASPTANTKVPASVRAPRTSAGAFPKLSPMVPRQSASSDWEIAQNTNRSTSVAGANSRKRTSAARSSSLPVSHRAGQRPQKMSRIARQTNVLPIVSSNDEDPAFDFISDVIDNNNGQTVARCFPSSSQQVKLKNDHIASAALSESEESGVADIKSKDKKRMFDEVDDKAGAAGQNVPKGSYRVPPSRKNKLITGEDIGDGVRRQGRTGRGLTSTRSLAAPSFEKLGNVEMVKQLGTSKMGFYKAESKAGRPPSRKLSDRKAFVRHRHSAVPAAVDFPGLDDGQAGLLAAARAVFNRSNESSFWRFMEPLFGFICEEDIVFLKQQGELISTLLPANLVSTDADNSGIFPNGFQLIEHERNAGFSSVLGTQTVEHLQEQLTLDTRSYNAIPLCQRLIAALITEEHDEDHRNGINEDILVDDCRAVFQLDAELESGNYALMGNMDTVGSATLDPAIKRSLDELEGREEPEPGSQMAVIQNGHPMNGLHPGSEMLPNVISPECQYNNMPLDQRLLMEIQSIGIFPEQPEVSVTENHEISREIRNLERTYHEQVSRKRGFVDKLLKSASKTRELQEKDYEQCALDELVIMAYGKYMGWDNPSGGKSTSSKVTRQASLAFVRRTLEHCHKYEATGFSCFSEPSFKDILRSGPTQLIEAKTAENHKQNVVNNTLYSAGVTLPSNHLSEHTFGKVDAWSNKVKKREVLLDDVGSNAVVTSVGPPDTEGSLSTNAKGKRSERGKEGKGLGREVLSRNGTSRSGRPVVGNAKGERKSKAKPKQKTTQLSASVNGLLGKVSEQPNAPFSSVLKSSEDTTNNCNVEKDDFCLELDDPDLQIPGMDVDLSGQGQDLGSWLNINDDGLQDHDFMGLEIPMDDLADVNMMV</sequence>
<feature type="compositionally biased region" description="Polar residues" evidence="1">
    <location>
        <begin position="363"/>
        <end position="382"/>
    </location>
</feature>
<name>A0AAD3STY3_NEPGR</name>
<dbReference type="EMBL" id="BSYO01000016">
    <property type="protein sequence ID" value="GMH16532.1"/>
    <property type="molecule type" value="Genomic_DNA"/>
</dbReference>